<dbReference type="InterPro" id="IPR008886">
    <property type="entry name" value="UPF0227/Esterase_YqiA"/>
</dbReference>
<reference evidence="2" key="1">
    <citation type="submission" date="2016-10" db="EMBL/GenBank/DDBJ databases">
        <authorList>
            <person name="Varghese N."/>
            <person name="Submissions S."/>
        </authorList>
    </citation>
    <scope>NUCLEOTIDE SEQUENCE [LARGE SCALE GENOMIC DNA]</scope>
    <source>
        <strain evidence="2">CGMCC 1.10657</strain>
    </source>
</reference>
<evidence type="ECO:0000313" key="1">
    <source>
        <dbReference type="EMBL" id="SDZ85928.1"/>
    </source>
</evidence>
<evidence type="ECO:0008006" key="3">
    <source>
        <dbReference type="Google" id="ProtNLM"/>
    </source>
</evidence>
<dbReference type="Proteomes" id="UP000198658">
    <property type="component" value="Unassembled WGS sequence"/>
</dbReference>
<dbReference type="STRING" id="658218.SAMN05216562_0818"/>
<dbReference type="PANTHER" id="PTHR35602">
    <property type="entry name" value="ESTERASE YQIA-RELATED"/>
    <property type="match status" value="1"/>
</dbReference>
<keyword evidence="2" id="KW-1185">Reference proteome</keyword>
<dbReference type="AlphaFoldDB" id="A0A1H3WI68"/>
<name>A0A1H3WI68_9GAMM</name>
<gene>
    <name evidence="1" type="ORF">SAMN05216562_0818</name>
</gene>
<evidence type="ECO:0000313" key="2">
    <source>
        <dbReference type="Proteomes" id="UP000198658"/>
    </source>
</evidence>
<protein>
    <recommendedName>
        <fullName evidence="3">Esterase</fullName>
    </recommendedName>
</protein>
<dbReference type="SUPFAM" id="SSF53474">
    <property type="entry name" value="alpha/beta-Hydrolases"/>
    <property type="match status" value="1"/>
</dbReference>
<sequence length="192" mass="21416">MSYVIYLHGFRSIAGNSSKAESLANMLPQESIISLEYKPHKPDEASLAIDKLVAELGVKNITGLVGTSLGGFWARWAANKYRVAAVAINPSLEPWATLSTGEFSCYGSDEMIHVFQEDLEVFKRYTVHGANTVTKHIVAMDDDVLDPKRMLALIGDDCAWKTQIFENGGHRFEGFERLESAINERFYNTPII</sequence>
<accession>A0A1H3WI68</accession>
<dbReference type="Pfam" id="PF05728">
    <property type="entry name" value="UPF0227"/>
    <property type="match status" value="1"/>
</dbReference>
<organism evidence="1 2">
    <name type="scientific">Microbulbifer marinus</name>
    <dbReference type="NCBI Taxonomy" id="658218"/>
    <lineage>
        <taxon>Bacteria</taxon>
        <taxon>Pseudomonadati</taxon>
        <taxon>Pseudomonadota</taxon>
        <taxon>Gammaproteobacteria</taxon>
        <taxon>Cellvibrionales</taxon>
        <taxon>Microbulbiferaceae</taxon>
        <taxon>Microbulbifer</taxon>
    </lineage>
</organism>
<dbReference type="RefSeq" id="WP_170833111.1">
    <property type="nucleotide sequence ID" value="NZ_FNQO01000001.1"/>
</dbReference>
<dbReference type="Gene3D" id="3.40.50.1820">
    <property type="entry name" value="alpha/beta hydrolase"/>
    <property type="match status" value="1"/>
</dbReference>
<dbReference type="PANTHER" id="PTHR35602:SF3">
    <property type="entry name" value="ESTERASE YQIA"/>
    <property type="match status" value="1"/>
</dbReference>
<dbReference type="EMBL" id="FNQO01000001">
    <property type="protein sequence ID" value="SDZ85928.1"/>
    <property type="molecule type" value="Genomic_DNA"/>
</dbReference>
<proteinExistence type="predicted"/>
<dbReference type="InterPro" id="IPR029058">
    <property type="entry name" value="AB_hydrolase_fold"/>
</dbReference>